<dbReference type="RefSeq" id="WP_168146831.1">
    <property type="nucleotide sequence ID" value="NZ_JAAVXB010000002.1"/>
</dbReference>
<protein>
    <submittedName>
        <fullName evidence="1">Uncharacterized protein</fullName>
    </submittedName>
</protein>
<organism evidence="1 2">
    <name type="scientific">Solimonas marina</name>
    <dbReference type="NCBI Taxonomy" id="2714601"/>
    <lineage>
        <taxon>Bacteria</taxon>
        <taxon>Pseudomonadati</taxon>
        <taxon>Pseudomonadota</taxon>
        <taxon>Gammaproteobacteria</taxon>
        <taxon>Nevskiales</taxon>
        <taxon>Nevskiaceae</taxon>
        <taxon>Solimonas</taxon>
    </lineage>
</organism>
<name>A0A970B5H5_9GAMM</name>
<keyword evidence="2" id="KW-1185">Reference proteome</keyword>
<proteinExistence type="predicted"/>
<evidence type="ECO:0000313" key="1">
    <source>
        <dbReference type="EMBL" id="NKF21575.1"/>
    </source>
</evidence>
<dbReference type="AlphaFoldDB" id="A0A970B5H5"/>
<reference evidence="1" key="1">
    <citation type="submission" date="2020-03" db="EMBL/GenBank/DDBJ databases">
        <title>Solimonas marina sp. nov., isolated from deep seawater of the Pacific Ocean.</title>
        <authorList>
            <person name="Liu X."/>
            <person name="Lai Q."/>
            <person name="Sun F."/>
            <person name="Gai Y."/>
            <person name="Li G."/>
            <person name="Shao Z."/>
        </authorList>
    </citation>
    <scope>NUCLEOTIDE SEQUENCE</scope>
    <source>
        <strain evidence="1">C16B3</strain>
    </source>
</reference>
<comment type="caution">
    <text evidence="1">The sequence shown here is derived from an EMBL/GenBank/DDBJ whole genome shotgun (WGS) entry which is preliminary data.</text>
</comment>
<dbReference type="Proteomes" id="UP000653472">
    <property type="component" value="Unassembled WGS sequence"/>
</dbReference>
<accession>A0A970B5H5</accession>
<sequence length="180" mass="18785">MNTKNFAALLCSPDGIALPASTLAVGGYVGLARNDEPMEWSHNLVSNEGLADLLSVYLAGGTPATAWYVAPWANNVTPGAAWTAANFDATAGEFTGYDEANRPVWTPGEVADQTISSILNAATFTINTAGTIYGAALVSAQAKQATTGKLFSAFRFANSRTFEAGDTMSIAYFVQAQSNA</sequence>
<gene>
    <name evidence="1" type="ORF">G7Y82_04540</name>
</gene>
<evidence type="ECO:0000313" key="2">
    <source>
        <dbReference type="Proteomes" id="UP000653472"/>
    </source>
</evidence>
<dbReference type="EMBL" id="JAAVXB010000002">
    <property type="protein sequence ID" value="NKF21575.1"/>
    <property type="molecule type" value="Genomic_DNA"/>
</dbReference>